<dbReference type="AlphaFoldDB" id="A0A1W2HBC6"/>
<evidence type="ECO:0000313" key="1">
    <source>
        <dbReference type="EMBL" id="SMD46180.1"/>
    </source>
</evidence>
<evidence type="ECO:0000313" key="2">
    <source>
        <dbReference type="Proteomes" id="UP000192333"/>
    </source>
</evidence>
<organism evidence="1 2">
    <name type="scientific">Aquiflexum balticum DSM 16537</name>
    <dbReference type="NCBI Taxonomy" id="758820"/>
    <lineage>
        <taxon>Bacteria</taxon>
        <taxon>Pseudomonadati</taxon>
        <taxon>Bacteroidota</taxon>
        <taxon>Cytophagia</taxon>
        <taxon>Cytophagales</taxon>
        <taxon>Cyclobacteriaceae</taxon>
        <taxon>Aquiflexum</taxon>
    </lineage>
</organism>
<keyword evidence="2" id="KW-1185">Reference proteome</keyword>
<proteinExistence type="predicted"/>
<protein>
    <submittedName>
        <fullName evidence="1">Uncharacterized protein</fullName>
    </submittedName>
</protein>
<dbReference type="Proteomes" id="UP000192333">
    <property type="component" value="Chromosome I"/>
</dbReference>
<accession>A0A1W2HBC6</accession>
<gene>
    <name evidence="1" type="ORF">SAMN00777080_4861</name>
</gene>
<dbReference type="STRING" id="758820.SAMN00777080_4861"/>
<dbReference type="EMBL" id="LT838813">
    <property type="protein sequence ID" value="SMD46180.1"/>
    <property type="molecule type" value="Genomic_DNA"/>
</dbReference>
<dbReference type="OrthoDB" id="837841at2"/>
<name>A0A1W2HBC6_9BACT</name>
<dbReference type="RefSeq" id="WP_084123115.1">
    <property type="nucleotide sequence ID" value="NZ_LT838813.1"/>
</dbReference>
<reference evidence="2" key="1">
    <citation type="submission" date="2017-04" db="EMBL/GenBank/DDBJ databases">
        <authorList>
            <person name="Varghese N."/>
            <person name="Submissions S."/>
        </authorList>
    </citation>
    <scope>NUCLEOTIDE SEQUENCE [LARGE SCALE GENOMIC DNA]</scope>
    <source>
        <strain evidence="2">DSM 16537</strain>
    </source>
</reference>
<sequence length="161" mass="18596">MSSQSLSTSFAANESFAFQKITKKQEINGIGLNPLEIMESCEMVNVIETASFDFPNFPEAKKSFQVIYFELSEEFHAIKGLFNGLINLGHKDAVILDFEKELSRYSLKFYVSEEEGVKNYLTKIFRFISDEIRFKQILKKSIANQKAFAKEEQFLKMELFA</sequence>